<dbReference type="EMBL" id="WJQT01000017">
    <property type="protein sequence ID" value="MRJ47961.1"/>
    <property type="molecule type" value="Genomic_DNA"/>
</dbReference>
<dbReference type="InterPro" id="IPR007373">
    <property type="entry name" value="Thiamin_PyroPKinase_B1-bd"/>
</dbReference>
<dbReference type="InterPro" id="IPR036759">
    <property type="entry name" value="TPK_catalytic_sf"/>
</dbReference>
<dbReference type="CDD" id="cd07995">
    <property type="entry name" value="TPK"/>
    <property type="match status" value="1"/>
</dbReference>
<keyword evidence="1 8" id="KW-0808">Transferase</keyword>
<dbReference type="EMBL" id="WJQS01000004">
    <property type="protein sequence ID" value="MRI85354.1"/>
    <property type="molecule type" value="Genomic_DNA"/>
</dbReference>
<keyword evidence="10" id="KW-1185">Reference proteome</keyword>
<keyword evidence="3 8" id="KW-0418">Kinase</keyword>
<dbReference type="NCBIfam" id="TIGR01378">
    <property type="entry name" value="thi_PPkinase"/>
    <property type="match status" value="1"/>
</dbReference>
<proteinExistence type="predicted"/>
<evidence type="ECO:0000256" key="2">
    <source>
        <dbReference type="ARBA" id="ARBA00022741"/>
    </source>
</evidence>
<evidence type="ECO:0000256" key="3">
    <source>
        <dbReference type="ARBA" id="ARBA00022777"/>
    </source>
</evidence>
<evidence type="ECO:0000313" key="8">
    <source>
        <dbReference type="EMBL" id="MRI85354.1"/>
    </source>
</evidence>
<dbReference type="GO" id="GO:0009229">
    <property type="term" value="P:thiamine diphosphate biosynthetic process"/>
    <property type="evidence" value="ECO:0007669"/>
    <property type="project" value="InterPro"/>
</dbReference>
<dbReference type="Gene3D" id="3.40.50.10240">
    <property type="entry name" value="Thiamin pyrophosphokinase, catalytic domain"/>
    <property type="match status" value="1"/>
</dbReference>
<keyword evidence="4" id="KW-0067">ATP-binding</keyword>
<dbReference type="InterPro" id="IPR006282">
    <property type="entry name" value="Thi_PPkinase"/>
</dbReference>
<gene>
    <name evidence="9" type="ORF">GF867_10335</name>
    <name evidence="8" type="ORF">GIY09_05615</name>
    <name evidence="7" type="ORF">GIY11_04960</name>
</gene>
<organism evidence="8 10">
    <name type="scientific">Fundicoccus ignavus</name>
    <dbReference type="NCBI Taxonomy" id="2664442"/>
    <lineage>
        <taxon>Bacteria</taxon>
        <taxon>Bacillati</taxon>
        <taxon>Bacillota</taxon>
        <taxon>Bacilli</taxon>
        <taxon>Lactobacillales</taxon>
        <taxon>Aerococcaceae</taxon>
        <taxon>Fundicoccus</taxon>
    </lineage>
</organism>
<evidence type="ECO:0000313" key="10">
    <source>
        <dbReference type="Proteomes" id="UP000430975"/>
    </source>
</evidence>
<evidence type="ECO:0000313" key="9">
    <source>
        <dbReference type="EMBL" id="MRJ47961.1"/>
    </source>
</evidence>
<protein>
    <recommendedName>
        <fullName evidence="5">Thiamine diphosphokinase</fullName>
        <ecNumber evidence="5">2.7.6.2</ecNumber>
    </recommendedName>
</protein>
<evidence type="ECO:0000313" key="7">
    <source>
        <dbReference type="EMBL" id="MRI81363.1"/>
    </source>
</evidence>
<evidence type="ECO:0000313" key="11">
    <source>
        <dbReference type="Proteomes" id="UP000440066"/>
    </source>
</evidence>
<sequence length="233" mass="26465">MSTNLSKLKECVILCAGANQPYLEAVNQLVADYERVFFVGVDRGALKLIQAGYDLDFSVGDFDSVTQDEFDQIEAHSNSTQQFSSEKDDTDLELALELAVKKYPKADYYLFGAIGEGFGRLDHLLANIWLVFQPRYQAVVDRLYFVESHHRLCFYLPGTHELFALPDKEYLSIVSLTAIKQLVIKGAKYELQATDFAYPRALISNEFIGKKSAEISFEEGLLMVLWVKEHQQI</sequence>
<dbReference type="RefSeq" id="WP_153833023.1">
    <property type="nucleotide sequence ID" value="NZ_WJQR01000004.1"/>
</dbReference>
<dbReference type="GO" id="GO:0005524">
    <property type="term" value="F:ATP binding"/>
    <property type="evidence" value="ECO:0007669"/>
    <property type="project" value="UniProtKB-KW"/>
</dbReference>
<keyword evidence="2" id="KW-0547">Nucleotide-binding</keyword>
<evidence type="ECO:0000256" key="1">
    <source>
        <dbReference type="ARBA" id="ARBA00022679"/>
    </source>
</evidence>
<dbReference type="Proteomes" id="UP000430975">
    <property type="component" value="Unassembled WGS sequence"/>
</dbReference>
<dbReference type="PANTHER" id="PTHR41299:SF1">
    <property type="entry name" value="THIAMINE PYROPHOSPHOKINASE"/>
    <property type="match status" value="1"/>
</dbReference>
<dbReference type="Pfam" id="PF04263">
    <property type="entry name" value="TPK_catalytic"/>
    <property type="match status" value="1"/>
</dbReference>
<dbReference type="SUPFAM" id="SSF63999">
    <property type="entry name" value="Thiamin pyrophosphokinase, catalytic domain"/>
    <property type="match status" value="1"/>
</dbReference>
<dbReference type="InterPro" id="IPR053149">
    <property type="entry name" value="TPK"/>
</dbReference>
<comment type="caution">
    <text evidence="8">The sequence shown here is derived from an EMBL/GenBank/DDBJ whole genome shotgun (WGS) entry which is preliminary data.</text>
</comment>
<dbReference type="EC" id="2.7.6.2" evidence="5"/>
<dbReference type="GO" id="GO:0016301">
    <property type="term" value="F:kinase activity"/>
    <property type="evidence" value="ECO:0007669"/>
    <property type="project" value="UniProtKB-KW"/>
</dbReference>
<dbReference type="PANTHER" id="PTHR41299">
    <property type="entry name" value="THIAMINE PYROPHOSPHOKINASE"/>
    <property type="match status" value="1"/>
</dbReference>
<evidence type="ECO:0000259" key="6">
    <source>
        <dbReference type="SMART" id="SM00983"/>
    </source>
</evidence>
<dbReference type="Proteomes" id="UP000440066">
    <property type="component" value="Unassembled WGS sequence"/>
</dbReference>
<dbReference type="Proteomes" id="UP000469870">
    <property type="component" value="Unassembled WGS sequence"/>
</dbReference>
<reference evidence="9 11" key="1">
    <citation type="submission" date="2019-11" db="EMBL/GenBank/DDBJ databases">
        <title>Characterisation of Fundicoccus ignavus gen. nov. sp. nov., a novel genus of the family Aerococcaceae from bulk tank milk.</title>
        <authorList>
            <person name="Siebert A."/>
            <person name="Huptas C."/>
            <person name="Wenning M."/>
            <person name="Scherer S."/>
            <person name="Doll E.V."/>
        </authorList>
    </citation>
    <scope>NUCLEOTIDE SEQUENCE [LARGE SCALE GENOMIC DNA]</scope>
    <source>
        <strain evidence="9 11">DSM 109652</strain>
    </source>
</reference>
<name>A0A6I2GF86_9LACT</name>
<feature type="domain" description="Thiamin pyrophosphokinase thiamin-binding" evidence="6">
    <location>
        <begin position="158"/>
        <end position="223"/>
    </location>
</feature>
<evidence type="ECO:0000313" key="12">
    <source>
        <dbReference type="Proteomes" id="UP000469870"/>
    </source>
</evidence>
<dbReference type="EMBL" id="WJQR01000004">
    <property type="protein sequence ID" value="MRI81363.1"/>
    <property type="molecule type" value="Genomic_DNA"/>
</dbReference>
<reference evidence="10 12" key="2">
    <citation type="submission" date="2019-11" db="EMBL/GenBank/DDBJ databases">
        <title>Characterisation of Fundicoccus ignavus gen. nov. sp. nov., a novel genus of the family Aerococcaceae isolated from bulk tank milk.</title>
        <authorList>
            <person name="Siebert A."/>
            <person name="Huptas C."/>
            <person name="Wenning M."/>
            <person name="Scherer S."/>
            <person name="Doll E.V."/>
        </authorList>
    </citation>
    <scope>NUCLEOTIDE SEQUENCE [LARGE SCALE GENOMIC DNA]</scope>
    <source>
        <strain evidence="7 12">DSM 109653</strain>
        <strain evidence="8 10">WS4759</strain>
    </source>
</reference>
<dbReference type="AlphaFoldDB" id="A0A6I2GF86"/>
<dbReference type="GO" id="GO:0030975">
    <property type="term" value="F:thiamine binding"/>
    <property type="evidence" value="ECO:0007669"/>
    <property type="project" value="InterPro"/>
</dbReference>
<dbReference type="InterPro" id="IPR007371">
    <property type="entry name" value="TPK_catalytic"/>
</dbReference>
<accession>A0A6I2GF86</accession>
<dbReference type="GO" id="GO:0006772">
    <property type="term" value="P:thiamine metabolic process"/>
    <property type="evidence" value="ECO:0007669"/>
    <property type="project" value="UniProtKB-UniRule"/>
</dbReference>
<dbReference type="Pfam" id="PF04265">
    <property type="entry name" value="TPK_B1_binding"/>
    <property type="match status" value="1"/>
</dbReference>
<evidence type="ECO:0000256" key="4">
    <source>
        <dbReference type="ARBA" id="ARBA00022840"/>
    </source>
</evidence>
<dbReference type="SMART" id="SM00983">
    <property type="entry name" value="TPK_B1_binding"/>
    <property type="match status" value="1"/>
</dbReference>
<evidence type="ECO:0000256" key="5">
    <source>
        <dbReference type="NCBIfam" id="TIGR01378"/>
    </source>
</evidence>
<dbReference type="GO" id="GO:0004788">
    <property type="term" value="F:thiamine diphosphokinase activity"/>
    <property type="evidence" value="ECO:0007669"/>
    <property type="project" value="UniProtKB-UniRule"/>
</dbReference>